<dbReference type="AlphaFoldDB" id="A0A0X3VUS8"/>
<proteinExistence type="predicted"/>
<protein>
    <submittedName>
        <fullName evidence="2">Uncharacterized protein</fullName>
    </submittedName>
</protein>
<comment type="caution">
    <text evidence="2">The sequence shown here is derived from an EMBL/GenBank/DDBJ whole genome shotgun (WGS) entry which is preliminary data.</text>
</comment>
<organism evidence="2 3">
    <name type="scientific">Streptomyces violaceusniger</name>
    <dbReference type="NCBI Taxonomy" id="68280"/>
    <lineage>
        <taxon>Bacteria</taxon>
        <taxon>Bacillati</taxon>
        <taxon>Actinomycetota</taxon>
        <taxon>Actinomycetes</taxon>
        <taxon>Kitasatosporales</taxon>
        <taxon>Streptomycetaceae</taxon>
        <taxon>Streptomyces</taxon>
        <taxon>Streptomyces violaceusniger group</taxon>
    </lineage>
</organism>
<evidence type="ECO:0000256" key="1">
    <source>
        <dbReference type="SAM" id="MobiDB-lite"/>
    </source>
</evidence>
<evidence type="ECO:0000313" key="3">
    <source>
        <dbReference type="Proteomes" id="UP000053413"/>
    </source>
</evidence>
<accession>A0A0X3VUS8</accession>
<gene>
    <name evidence="2" type="ORF">ADL28_29695</name>
</gene>
<feature type="region of interest" description="Disordered" evidence="1">
    <location>
        <begin position="97"/>
        <end position="125"/>
    </location>
</feature>
<reference evidence="3" key="1">
    <citation type="submission" date="2015-10" db="EMBL/GenBank/DDBJ databases">
        <authorList>
            <person name="Ju K.-S."/>
            <person name="Doroghazi J.R."/>
            <person name="Metcalf W.W."/>
        </authorList>
    </citation>
    <scope>NUCLEOTIDE SEQUENCE [LARGE SCALE GENOMIC DNA]</scope>
    <source>
        <strain evidence="3">NRRL F-8817</strain>
    </source>
</reference>
<sequence length="125" mass="13363">MTLGTNDKDAAVTVRAENSIDEETLGYARAKVHAVLARPGLPVVTGEVRIVKAAAPHVERPWSATADLRVGRAVVIVHARGVTGRDVADRLRHRMRRQVDQATHGGRAAGRPVVAPPWRGGRTAG</sequence>
<dbReference type="Proteomes" id="UP000053413">
    <property type="component" value="Unassembled WGS sequence"/>
</dbReference>
<evidence type="ECO:0000313" key="2">
    <source>
        <dbReference type="EMBL" id="KUL48415.1"/>
    </source>
</evidence>
<name>A0A0X3VUS8_STRVO</name>
<dbReference type="EMBL" id="LLZJ01000377">
    <property type="protein sequence ID" value="KUL48415.1"/>
    <property type="molecule type" value="Genomic_DNA"/>
</dbReference>
<dbReference type="RefSeq" id="WP_059146848.1">
    <property type="nucleotide sequence ID" value="NZ_LLZJ01000377.1"/>
</dbReference>
<dbReference type="OrthoDB" id="4249033at2"/>